<keyword evidence="3" id="KW-1185">Reference proteome</keyword>
<proteinExistence type="predicted"/>
<dbReference type="Proteomes" id="UP001329825">
    <property type="component" value="Chromosome 1"/>
</dbReference>
<feature type="region of interest" description="Disordered" evidence="1">
    <location>
        <begin position="355"/>
        <end position="377"/>
    </location>
</feature>
<name>A0ABZ1CS74_9TREE</name>
<reference evidence="2 3" key="1">
    <citation type="submission" date="2024-01" db="EMBL/GenBank/DDBJ databases">
        <title>Comparative genomics of Cryptococcus and Kwoniella reveals pathogenesis evolution and contrasting modes of karyotype evolution via chromosome fusion or intercentromeric recombination.</title>
        <authorList>
            <person name="Coelho M.A."/>
            <person name="David-Palma M."/>
            <person name="Shea T."/>
            <person name="Bowers K."/>
            <person name="McGinley-Smith S."/>
            <person name="Mohammad A.W."/>
            <person name="Gnirke A."/>
            <person name="Yurkov A.M."/>
            <person name="Nowrousian M."/>
            <person name="Sun S."/>
            <person name="Cuomo C.A."/>
            <person name="Heitman J."/>
        </authorList>
    </citation>
    <scope>NUCLEOTIDE SEQUENCE [LARGE SCALE GENOMIC DNA]</scope>
    <source>
        <strain evidence="2">CBS 11374</strain>
    </source>
</reference>
<accession>A0ABZ1CS74</accession>
<sequence length="475" mass="52098">MNNISTPLSTSYSGASTDYIPHQFTDYNSQPSNVCPPTYGAPYLLFPPAPTGSPLFPLPNQFGQSQPYFSSIGHGAGVGHLGVGCFGGEPSWDNIPRGTLPFLSQEGIEAFTKADQAARYWSGEGGDVYVPPTTAQSSSNTLPHPNQSQNDTATAVIEPSLIRLEDTTANGVWPESDTLKGAYGEACHAAASREYQQAKGELNRANDRADTFQGILFEKIDGPYEKSRASINVSCDALSRMVPERYLRDIVESIRSEIESLKEPVDAVKEAWRRLDKTNTDLIGHLINSRMLEREAYTRTRTSCRHVHEENLRFSTKWANVTLRTDANGDNVPAPFFKAFKNITKRNPNADKISFYTQSADPSTSTSQAGETTMKHQKITNDSNTAQSTYYTGYPSGAAPSTATYPMSGKGFSAYPDCGPTPGPMSNSDATDQSRLTFIELVSDVAEQEEWTENEWEQAYEGWLTSAPSGLSNHW</sequence>
<dbReference type="GeneID" id="87952151"/>
<evidence type="ECO:0000313" key="2">
    <source>
        <dbReference type="EMBL" id="WRT63117.1"/>
    </source>
</evidence>
<protein>
    <submittedName>
        <fullName evidence="2">Uncharacterized protein</fullName>
    </submittedName>
</protein>
<dbReference type="EMBL" id="CP141881">
    <property type="protein sequence ID" value="WRT63117.1"/>
    <property type="molecule type" value="Genomic_DNA"/>
</dbReference>
<gene>
    <name evidence="2" type="ORF">IL334_000020</name>
</gene>
<organism evidence="2 3">
    <name type="scientific">Kwoniella shivajii</name>
    <dbReference type="NCBI Taxonomy" id="564305"/>
    <lineage>
        <taxon>Eukaryota</taxon>
        <taxon>Fungi</taxon>
        <taxon>Dikarya</taxon>
        <taxon>Basidiomycota</taxon>
        <taxon>Agaricomycotina</taxon>
        <taxon>Tremellomycetes</taxon>
        <taxon>Tremellales</taxon>
        <taxon>Cryptococcaceae</taxon>
        <taxon>Kwoniella</taxon>
    </lineage>
</organism>
<dbReference type="RefSeq" id="XP_062787857.1">
    <property type="nucleotide sequence ID" value="XM_062931806.1"/>
</dbReference>
<evidence type="ECO:0000256" key="1">
    <source>
        <dbReference type="SAM" id="MobiDB-lite"/>
    </source>
</evidence>
<feature type="compositionally biased region" description="Polar residues" evidence="1">
    <location>
        <begin position="355"/>
        <end position="371"/>
    </location>
</feature>
<evidence type="ECO:0000313" key="3">
    <source>
        <dbReference type="Proteomes" id="UP001329825"/>
    </source>
</evidence>